<sequence length="215" mass="24401">MALIVLGTIVSILAYRSVFDGALSELPSDWGDAGGFFGGIFTPIIAFATLIAIVITIQLQKQLLETQNREFTKLYNLQQETLDTQKRELSVVSEQALEQSLNEQKKIYLNLLEQQIDIRRCDMERASEGAMFMLHKQNEGYAIEKSAIENNLSQKELLEKQVQVLTYVSIGFTLQKFKSISEMDNSITRLFQMIDNPKVLNSLYASHGESFDFSE</sequence>
<evidence type="ECO:0000313" key="3">
    <source>
        <dbReference type="Proteomes" id="UP000053724"/>
    </source>
</evidence>
<evidence type="ECO:0000313" key="2">
    <source>
        <dbReference type="EMBL" id="KQA22647.1"/>
    </source>
</evidence>
<comment type="caution">
    <text evidence="2">The sequence shown here is derived from an EMBL/GenBank/DDBJ whole genome shotgun (WGS) entry which is preliminary data.</text>
</comment>
<protein>
    <submittedName>
        <fullName evidence="2">Uncharacterized protein</fullName>
    </submittedName>
</protein>
<name>A0A0Q0JNF4_VIBMT</name>
<keyword evidence="1" id="KW-0812">Transmembrane</keyword>
<dbReference type="PATRIC" id="fig|1481663.8.peg.3362"/>
<keyword evidence="1" id="KW-0472">Membrane</keyword>
<proteinExistence type="predicted"/>
<reference evidence="2 3" key="1">
    <citation type="journal article" date="2015" name="Genome Biol. Evol.">
        <title>The Dynamics of Genetic Interactions between Vibrio metoecus and Vibrio cholerae, Two Close Relatives Co-Occurring in the Environment.</title>
        <authorList>
            <person name="Orata F.D."/>
            <person name="Kirchberger P.C."/>
            <person name="Meheust R."/>
            <person name="Barlow E.J."/>
            <person name="Tarr C.L."/>
            <person name="Boucher Y."/>
        </authorList>
    </citation>
    <scope>NUCLEOTIDE SEQUENCE [LARGE SCALE GENOMIC DNA]</scope>
    <source>
        <strain evidence="2 3">08-2459</strain>
    </source>
</reference>
<gene>
    <name evidence="2" type="ORF">AAY55_16390</name>
</gene>
<dbReference type="Proteomes" id="UP000053724">
    <property type="component" value="Unassembled WGS sequence"/>
</dbReference>
<organism evidence="2 3">
    <name type="scientific">Vibrio metoecus</name>
    <dbReference type="NCBI Taxonomy" id="1481663"/>
    <lineage>
        <taxon>Bacteria</taxon>
        <taxon>Pseudomonadati</taxon>
        <taxon>Pseudomonadota</taxon>
        <taxon>Gammaproteobacteria</taxon>
        <taxon>Vibrionales</taxon>
        <taxon>Vibrionaceae</taxon>
        <taxon>Vibrio</taxon>
    </lineage>
</organism>
<feature type="transmembrane region" description="Helical" evidence="1">
    <location>
        <begin position="40"/>
        <end position="59"/>
    </location>
</feature>
<evidence type="ECO:0000256" key="1">
    <source>
        <dbReference type="SAM" id="Phobius"/>
    </source>
</evidence>
<accession>A0A0Q0JNF4</accession>
<dbReference type="EMBL" id="LCUF01000030">
    <property type="protein sequence ID" value="KQA22647.1"/>
    <property type="molecule type" value="Genomic_DNA"/>
</dbReference>
<dbReference type="AlphaFoldDB" id="A0A0Q0JNF4"/>
<keyword evidence="1" id="KW-1133">Transmembrane helix</keyword>